<keyword evidence="4" id="KW-1185">Reference proteome</keyword>
<sequence>MNTKIILIALLSVFSIGQTFSQTLVEQEIKELSKNKWQWMADKDTEKLSQLFHENAQYVHMGGYWGTERELGIIKSGGIWYKEAIVKDATVAVTGDTAILLNTITLVAEVGGNEVTNPFVVSEVYQKIGGSWKLLNLSFVKQMVRE</sequence>
<evidence type="ECO:0000259" key="2">
    <source>
        <dbReference type="Pfam" id="PF14534"/>
    </source>
</evidence>
<dbReference type="SUPFAM" id="SSF54427">
    <property type="entry name" value="NTF2-like"/>
    <property type="match status" value="1"/>
</dbReference>
<reference evidence="4" key="1">
    <citation type="submission" date="2016-10" db="EMBL/GenBank/DDBJ databases">
        <authorList>
            <person name="Varghese N."/>
            <person name="Submissions S."/>
        </authorList>
    </citation>
    <scope>NUCLEOTIDE SEQUENCE [LARGE SCALE GENOMIC DNA]</scope>
    <source>
        <strain evidence="4">DSM 19891</strain>
    </source>
</reference>
<organism evidence="3 4">
    <name type="scientific">Maribacter stanieri</name>
    <dbReference type="NCBI Taxonomy" id="440514"/>
    <lineage>
        <taxon>Bacteria</taxon>
        <taxon>Pseudomonadati</taxon>
        <taxon>Bacteroidota</taxon>
        <taxon>Flavobacteriia</taxon>
        <taxon>Flavobacteriales</taxon>
        <taxon>Flavobacteriaceae</taxon>
        <taxon>Maribacter</taxon>
    </lineage>
</organism>
<accession>A0A1I6J347</accession>
<evidence type="ECO:0000313" key="3">
    <source>
        <dbReference type="EMBL" id="SFR73359.1"/>
    </source>
</evidence>
<dbReference type="AlphaFoldDB" id="A0A1I6J347"/>
<dbReference type="InterPro" id="IPR032710">
    <property type="entry name" value="NTF2-like_dom_sf"/>
</dbReference>
<proteinExistence type="predicted"/>
<evidence type="ECO:0000256" key="1">
    <source>
        <dbReference type="SAM" id="SignalP"/>
    </source>
</evidence>
<name>A0A1I6J347_9FLAO</name>
<dbReference type="Proteomes" id="UP000199462">
    <property type="component" value="Unassembled WGS sequence"/>
</dbReference>
<feature type="domain" description="DUF4440" evidence="2">
    <location>
        <begin position="29"/>
        <end position="134"/>
    </location>
</feature>
<dbReference type="RefSeq" id="WP_091903098.1">
    <property type="nucleotide sequence ID" value="NZ_CAXBNS010000001.1"/>
</dbReference>
<dbReference type="EMBL" id="FOYX01000002">
    <property type="protein sequence ID" value="SFR73359.1"/>
    <property type="molecule type" value="Genomic_DNA"/>
</dbReference>
<protein>
    <recommendedName>
        <fullName evidence="2">DUF4440 domain-containing protein</fullName>
    </recommendedName>
</protein>
<evidence type="ECO:0000313" key="4">
    <source>
        <dbReference type="Proteomes" id="UP000199462"/>
    </source>
</evidence>
<gene>
    <name evidence="3" type="ORF">SAMN04488010_2229</name>
</gene>
<dbReference type="InterPro" id="IPR027843">
    <property type="entry name" value="DUF4440"/>
</dbReference>
<dbReference type="Gene3D" id="3.10.450.50">
    <property type="match status" value="1"/>
</dbReference>
<feature type="signal peptide" evidence="1">
    <location>
        <begin position="1"/>
        <end position="21"/>
    </location>
</feature>
<dbReference type="STRING" id="440514.SAMN04488010_2229"/>
<dbReference type="Pfam" id="PF14534">
    <property type="entry name" value="DUF4440"/>
    <property type="match status" value="1"/>
</dbReference>
<keyword evidence="1" id="KW-0732">Signal</keyword>
<feature type="chain" id="PRO_5011470777" description="DUF4440 domain-containing protein" evidence="1">
    <location>
        <begin position="22"/>
        <end position="146"/>
    </location>
</feature>